<dbReference type="GO" id="GO:0016783">
    <property type="term" value="F:sulfurtransferase activity"/>
    <property type="evidence" value="ECO:0007669"/>
    <property type="project" value="InterPro"/>
</dbReference>
<dbReference type="eggNOG" id="COG1606">
    <property type="taxonomic scope" value="Bacteria"/>
</dbReference>
<dbReference type="Proteomes" id="UP000001880">
    <property type="component" value="Chromosome"/>
</dbReference>
<dbReference type="InterPro" id="IPR005232">
    <property type="entry name" value="LarE"/>
</dbReference>
<evidence type="ECO:0000313" key="3">
    <source>
        <dbReference type="EMBL" id="ACY16687.1"/>
    </source>
</evidence>
<feature type="active site" description="Nucleophile and sulfur donor" evidence="1">
    <location>
        <position position="190"/>
    </location>
</feature>
<dbReference type="InterPro" id="IPR014729">
    <property type="entry name" value="Rossmann-like_a/b/a_fold"/>
</dbReference>
<evidence type="ECO:0000259" key="2">
    <source>
        <dbReference type="Pfam" id="PF00733"/>
    </source>
</evidence>
<dbReference type="PANTHER" id="PTHR43169">
    <property type="entry name" value="EXSB FAMILY PROTEIN"/>
    <property type="match status" value="1"/>
</dbReference>
<dbReference type="STRING" id="502025.Hoch_4189"/>
<dbReference type="KEGG" id="hoh:Hoch_4189"/>
<dbReference type="InterPro" id="IPR001962">
    <property type="entry name" value="Asn_synthase"/>
</dbReference>
<dbReference type="PANTHER" id="PTHR43169:SF2">
    <property type="entry name" value="NAD_GMP SYNTHASE DOMAIN-CONTAINING PROTEIN"/>
    <property type="match status" value="1"/>
</dbReference>
<name>D0LKW7_HALO1</name>
<evidence type="ECO:0000256" key="1">
    <source>
        <dbReference type="PIRSR" id="PIRSR006661-1"/>
    </source>
</evidence>
<proteinExistence type="predicted"/>
<dbReference type="NCBIfam" id="TIGR00268">
    <property type="entry name" value="ATP-dependent sacrificial sulfur transferase LarE"/>
    <property type="match status" value="1"/>
</dbReference>
<dbReference type="EMBL" id="CP001804">
    <property type="protein sequence ID" value="ACY16687.1"/>
    <property type="molecule type" value="Genomic_DNA"/>
</dbReference>
<dbReference type="Pfam" id="PF00733">
    <property type="entry name" value="Asn_synthase"/>
    <property type="match status" value="1"/>
</dbReference>
<dbReference type="GO" id="GO:0006529">
    <property type="term" value="P:asparagine biosynthetic process"/>
    <property type="evidence" value="ECO:0007669"/>
    <property type="project" value="InterPro"/>
</dbReference>
<keyword evidence="4" id="KW-1185">Reference proteome</keyword>
<gene>
    <name evidence="3" type="ordered locus">Hoch_4189</name>
</gene>
<dbReference type="SUPFAM" id="SSF52402">
    <property type="entry name" value="Adenine nucleotide alpha hydrolases-like"/>
    <property type="match status" value="1"/>
</dbReference>
<dbReference type="AlphaFoldDB" id="D0LKW7"/>
<organism evidence="3 4">
    <name type="scientific">Haliangium ochraceum (strain DSM 14365 / JCM 11303 / SMP-2)</name>
    <dbReference type="NCBI Taxonomy" id="502025"/>
    <lineage>
        <taxon>Bacteria</taxon>
        <taxon>Pseudomonadati</taxon>
        <taxon>Myxococcota</taxon>
        <taxon>Polyangia</taxon>
        <taxon>Haliangiales</taxon>
        <taxon>Kofleriaceae</taxon>
        <taxon>Haliangium</taxon>
    </lineage>
</organism>
<dbReference type="CDD" id="cd01990">
    <property type="entry name" value="LarE-like"/>
    <property type="match status" value="1"/>
</dbReference>
<reference evidence="3 4" key="1">
    <citation type="journal article" date="2010" name="Stand. Genomic Sci.">
        <title>Complete genome sequence of Haliangium ochraceum type strain (SMP-2).</title>
        <authorList>
            <consortium name="US DOE Joint Genome Institute (JGI-PGF)"/>
            <person name="Ivanova N."/>
            <person name="Daum C."/>
            <person name="Lang E."/>
            <person name="Abt B."/>
            <person name="Kopitz M."/>
            <person name="Saunders E."/>
            <person name="Lapidus A."/>
            <person name="Lucas S."/>
            <person name="Glavina Del Rio T."/>
            <person name="Nolan M."/>
            <person name="Tice H."/>
            <person name="Copeland A."/>
            <person name="Cheng J.F."/>
            <person name="Chen F."/>
            <person name="Bruce D."/>
            <person name="Goodwin L."/>
            <person name="Pitluck S."/>
            <person name="Mavromatis K."/>
            <person name="Pati A."/>
            <person name="Mikhailova N."/>
            <person name="Chen A."/>
            <person name="Palaniappan K."/>
            <person name="Land M."/>
            <person name="Hauser L."/>
            <person name="Chang Y.J."/>
            <person name="Jeffries C.D."/>
            <person name="Detter J.C."/>
            <person name="Brettin T."/>
            <person name="Rohde M."/>
            <person name="Goker M."/>
            <person name="Bristow J."/>
            <person name="Markowitz V."/>
            <person name="Eisen J.A."/>
            <person name="Hugenholtz P."/>
            <person name="Kyrpides N.C."/>
            <person name="Klenk H.P."/>
        </authorList>
    </citation>
    <scope>NUCLEOTIDE SEQUENCE [LARGE SCALE GENOMIC DNA]</scope>
    <source>
        <strain evidence="4">DSM 14365 / CIP 107738 / JCM 11303 / AJ 13395 / SMP-2</strain>
    </source>
</reference>
<dbReference type="PIRSF" id="PIRSF006661">
    <property type="entry name" value="PP-lp_UCP006661"/>
    <property type="match status" value="1"/>
</dbReference>
<dbReference type="Gene3D" id="3.40.50.620">
    <property type="entry name" value="HUPs"/>
    <property type="match status" value="1"/>
</dbReference>
<protein>
    <submittedName>
        <fullName evidence="3">Queuosine synthesis-like protein</fullName>
    </submittedName>
</protein>
<evidence type="ECO:0000313" key="4">
    <source>
        <dbReference type="Proteomes" id="UP000001880"/>
    </source>
</evidence>
<dbReference type="InterPro" id="IPR052188">
    <property type="entry name" value="Ni-pincer_cofactor_biosynth"/>
</dbReference>
<dbReference type="GO" id="GO:0004066">
    <property type="term" value="F:asparagine synthase (glutamine-hydrolyzing) activity"/>
    <property type="evidence" value="ECO:0007669"/>
    <property type="project" value="InterPro"/>
</dbReference>
<dbReference type="HOGENOM" id="CLU_061181_2_0_7"/>
<sequence>MQFIVETTAAASATDLQTKLDTLRGIVRGYGRVLVAFSGGVDSAFLLKIASDELGADCHALTCVSVTMARSEVEDARALGDELGLAERHHVVESNELEQPGFADNPTHRCALCKTELMDVARPLAEQLGVEVIAIGTNIDDLGDFRPGIAAAKERAARMPMVEAGLSKADIRALSRQLGLRTWDKPQLACLSSRFPYGTKITPERLRRVDAFEDGLRALGFRQLRVRFHDAIARLELDGDELPRACEPAMRAQIVALGKRLDFTYVAVDLGGFRSGSLNEGLDEGTQLVTLRRRAS</sequence>
<feature type="domain" description="Asparagine synthetase" evidence="2">
    <location>
        <begin position="31"/>
        <end position="107"/>
    </location>
</feature>
<accession>D0LKW7</accession>